<evidence type="ECO:0000256" key="4">
    <source>
        <dbReference type="ARBA" id="ARBA00023136"/>
    </source>
</evidence>
<reference evidence="7" key="1">
    <citation type="submission" date="2016-04" db="EMBL/GenBank/DDBJ databases">
        <title>Comparative genomics of biotechnologically important yeasts.</title>
        <authorList>
            <consortium name="DOE Joint Genome Institute"/>
            <person name="Riley R."/>
            <person name="Haridas S."/>
            <person name="Wolfe K.H."/>
            <person name="Lopes M.R."/>
            <person name="Hittinger C.T."/>
            <person name="Goker M."/>
            <person name="Salamov A."/>
            <person name="Wisecaver J."/>
            <person name="Long T.M."/>
            <person name="Aerts A.L."/>
            <person name="Barry K."/>
            <person name="Choi C."/>
            <person name="Clum A."/>
            <person name="Coughlan A.Y."/>
            <person name="Deshpande S."/>
            <person name="Douglass A.P."/>
            <person name="Hanson S.J."/>
            <person name="Klenk H.-P."/>
            <person name="Labutti K."/>
            <person name="Lapidus A."/>
            <person name="Lindquist E."/>
            <person name="Lipzen A."/>
            <person name="Meier-Kolthoff J.P."/>
            <person name="Ohm R.A."/>
            <person name="Otillar R.P."/>
            <person name="Pangilinan J."/>
            <person name="Peng Y."/>
            <person name="Rokas A."/>
            <person name="Rosa C.A."/>
            <person name="Scheuner C."/>
            <person name="Sibirny A.A."/>
            <person name="Slot J.C."/>
            <person name="Stielow J.B."/>
            <person name="Sun H."/>
            <person name="Kurtzman C.P."/>
            <person name="Blackwell M."/>
            <person name="Grigoriev I.V."/>
            <person name="Jeffries T.W."/>
        </authorList>
    </citation>
    <scope>NUCLEOTIDE SEQUENCE [LARGE SCALE GENOMIC DNA]</scope>
    <source>
        <strain evidence="7">NRRL YB-2248</strain>
    </source>
</reference>
<dbReference type="InterPro" id="IPR005178">
    <property type="entry name" value="Ostalpha/TMEM184C"/>
</dbReference>
<dbReference type="OrthoDB" id="5348404at2759"/>
<evidence type="ECO:0000256" key="3">
    <source>
        <dbReference type="ARBA" id="ARBA00022989"/>
    </source>
</evidence>
<keyword evidence="4 5" id="KW-0472">Membrane</keyword>
<evidence type="ECO:0000256" key="2">
    <source>
        <dbReference type="ARBA" id="ARBA00022692"/>
    </source>
</evidence>
<evidence type="ECO:0000313" key="6">
    <source>
        <dbReference type="EMBL" id="ODV83133.1"/>
    </source>
</evidence>
<feature type="transmembrane region" description="Helical" evidence="5">
    <location>
        <begin position="43"/>
        <end position="65"/>
    </location>
</feature>
<protein>
    <submittedName>
        <fullName evidence="6">Uncharacterized protein</fullName>
    </submittedName>
</protein>
<feature type="transmembrane region" description="Helical" evidence="5">
    <location>
        <begin position="215"/>
        <end position="235"/>
    </location>
</feature>
<dbReference type="Proteomes" id="UP000094801">
    <property type="component" value="Unassembled WGS sequence"/>
</dbReference>
<dbReference type="STRING" id="983967.A0A1E4SUE4"/>
<feature type="transmembrane region" description="Helical" evidence="5">
    <location>
        <begin position="142"/>
        <end position="161"/>
    </location>
</feature>
<feature type="transmembrane region" description="Helical" evidence="5">
    <location>
        <begin position="6"/>
        <end position="31"/>
    </location>
</feature>
<dbReference type="GO" id="GO:0016020">
    <property type="term" value="C:membrane"/>
    <property type="evidence" value="ECO:0007669"/>
    <property type="project" value="UniProtKB-SubCell"/>
</dbReference>
<feature type="transmembrane region" description="Helical" evidence="5">
    <location>
        <begin position="173"/>
        <end position="194"/>
    </location>
</feature>
<sequence>MYTKLPSWIIATCGVSSLISTLAGTLSIYLQLSNYRKPFEQRLIVRILLIVPMFSITCYLTLINYKIGEIIEPLREIYEAFVIYTFYKLLVLILGGERTIIQTCIDRPSTRHPFPNNLILKPINISDPSDFLMIKRCILQYVWIKPLLLSAIIISSIFGYYDVNDVSWGSLYVWINILYNITVTVSLYNLAMFWKCLYGDLKKFNPWGKFLCVKLIIFASYWQGLVIGLLNWIGLFDDGNGDGDEITQSGTNLGLEIQNALLCVEMIFFAILHWISFPYTDFTPDKILDSGRFKTIIALKDWLFVGDLIYDLKMTTLYGDTYNFRNFDSINDNQIYSDSTTFNQKIYNGLRYSSNGKKYWLPD</sequence>
<gene>
    <name evidence="6" type="ORF">CANARDRAFT_203807</name>
</gene>
<keyword evidence="3 5" id="KW-1133">Transmembrane helix</keyword>
<evidence type="ECO:0000313" key="7">
    <source>
        <dbReference type="Proteomes" id="UP000094801"/>
    </source>
</evidence>
<keyword evidence="7" id="KW-1185">Reference proteome</keyword>
<feature type="non-terminal residue" evidence="6">
    <location>
        <position position="363"/>
    </location>
</feature>
<feature type="transmembrane region" description="Helical" evidence="5">
    <location>
        <begin position="255"/>
        <end position="277"/>
    </location>
</feature>
<dbReference type="SMART" id="SM01417">
    <property type="entry name" value="Solute_trans_a"/>
    <property type="match status" value="1"/>
</dbReference>
<dbReference type="AlphaFoldDB" id="A0A1E4SUE4"/>
<evidence type="ECO:0000256" key="1">
    <source>
        <dbReference type="ARBA" id="ARBA00004141"/>
    </source>
</evidence>
<organism evidence="6 7">
    <name type="scientific">[Candida] arabinofermentans NRRL YB-2248</name>
    <dbReference type="NCBI Taxonomy" id="983967"/>
    <lineage>
        <taxon>Eukaryota</taxon>
        <taxon>Fungi</taxon>
        <taxon>Dikarya</taxon>
        <taxon>Ascomycota</taxon>
        <taxon>Saccharomycotina</taxon>
        <taxon>Pichiomycetes</taxon>
        <taxon>Pichiales</taxon>
        <taxon>Pichiaceae</taxon>
        <taxon>Ogataea</taxon>
        <taxon>Ogataea/Candida clade</taxon>
    </lineage>
</organism>
<proteinExistence type="predicted"/>
<dbReference type="PANTHER" id="PTHR23423">
    <property type="entry name" value="ORGANIC SOLUTE TRANSPORTER-RELATED"/>
    <property type="match status" value="1"/>
</dbReference>
<comment type="subcellular location">
    <subcellularLocation>
        <location evidence="1">Membrane</location>
        <topology evidence="1">Multi-pass membrane protein</topology>
    </subcellularLocation>
</comment>
<evidence type="ECO:0000256" key="5">
    <source>
        <dbReference type="SAM" id="Phobius"/>
    </source>
</evidence>
<keyword evidence="2 5" id="KW-0812">Transmembrane</keyword>
<dbReference type="Pfam" id="PF03619">
    <property type="entry name" value="Solute_trans_a"/>
    <property type="match status" value="1"/>
</dbReference>
<dbReference type="EMBL" id="KV453867">
    <property type="protein sequence ID" value="ODV83133.1"/>
    <property type="molecule type" value="Genomic_DNA"/>
</dbReference>
<accession>A0A1E4SUE4</accession>
<name>A0A1E4SUE4_9ASCO</name>